<accession>A0A158DQ58</accession>
<evidence type="ECO:0000256" key="2">
    <source>
        <dbReference type="ARBA" id="ARBA00023125"/>
    </source>
</evidence>
<keyword evidence="2" id="KW-0238">DNA-binding</keyword>
<dbReference type="Pfam" id="PF07729">
    <property type="entry name" value="FCD"/>
    <property type="match status" value="1"/>
</dbReference>
<evidence type="ECO:0000256" key="1">
    <source>
        <dbReference type="ARBA" id="ARBA00023015"/>
    </source>
</evidence>
<reference evidence="5" key="1">
    <citation type="submission" date="2016-01" db="EMBL/GenBank/DDBJ databases">
        <authorList>
            <person name="Peeters C."/>
        </authorList>
    </citation>
    <scope>NUCLEOTIDE SEQUENCE</scope>
    <source>
        <strain evidence="5">LMG 29321</strain>
    </source>
</reference>
<dbReference type="InterPro" id="IPR008920">
    <property type="entry name" value="TF_FadR/GntR_C"/>
</dbReference>
<proteinExistence type="predicted"/>
<evidence type="ECO:0000313" key="5">
    <source>
        <dbReference type="EMBL" id="SAK96734.1"/>
    </source>
</evidence>
<keyword evidence="3" id="KW-0804">Transcription</keyword>
<gene>
    <name evidence="5" type="ORF">AWB78_05454</name>
</gene>
<dbReference type="SMART" id="SM00345">
    <property type="entry name" value="HTH_GNTR"/>
    <property type="match status" value="1"/>
</dbReference>
<dbReference type="InterPro" id="IPR036390">
    <property type="entry name" value="WH_DNA-bd_sf"/>
</dbReference>
<dbReference type="InterPro" id="IPR036388">
    <property type="entry name" value="WH-like_DNA-bd_sf"/>
</dbReference>
<dbReference type="OrthoDB" id="8680857at2"/>
<keyword evidence="6" id="KW-1185">Reference proteome</keyword>
<evidence type="ECO:0000313" key="6">
    <source>
        <dbReference type="Proteomes" id="UP000071859"/>
    </source>
</evidence>
<organism evidence="5 6">
    <name type="scientific">Caballeronia calidae</name>
    <dbReference type="NCBI Taxonomy" id="1777139"/>
    <lineage>
        <taxon>Bacteria</taxon>
        <taxon>Pseudomonadati</taxon>
        <taxon>Pseudomonadota</taxon>
        <taxon>Betaproteobacteria</taxon>
        <taxon>Burkholderiales</taxon>
        <taxon>Burkholderiaceae</taxon>
        <taxon>Caballeronia</taxon>
    </lineage>
</organism>
<sequence>MPSETQTPQGAETGSGGLTLSLEPIGATASLRDQAYMKLRQVIDEADIYHSRSEIRLDERELTEALGVSRTPIREAMARLLQEGFLRAGSRRGVYILRKTKREIVEMIHMWAALESAAAQLAIQRATDEEIAQLRRMFDDFRDSTPAEHIDEYSAANIAFHSAVVRLSKSKVIFDTIENIFAHVRAIRKMTLPQSDRASRSIVDHMRIIEALESRDTELAERLVKHHSLDLAAFVEANCDFLD</sequence>
<dbReference type="PROSITE" id="PS50949">
    <property type="entry name" value="HTH_GNTR"/>
    <property type="match status" value="1"/>
</dbReference>
<dbReference type="SUPFAM" id="SSF48008">
    <property type="entry name" value="GntR ligand-binding domain-like"/>
    <property type="match status" value="1"/>
</dbReference>
<dbReference type="GO" id="GO:0003700">
    <property type="term" value="F:DNA-binding transcription factor activity"/>
    <property type="evidence" value="ECO:0007669"/>
    <property type="project" value="InterPro"/>
</dbReference>
<keyword evidence="1" id="KW-0805">Transcription regulation</keyword>
<comment type="caution">
    <text evidence="5">The sequence shown here is derived from an EMBL/GenBank/DDBJ whole genome shotgun (WGS) entry which is preliminary data.</text>
</comment>
<dbReference type="RefSeq" id="WP_062609050.1">
    <property type="nucleotide sequence ID" value="NZ_FCOX02000035.1"/>
</dbReference>
<dbReference type="Pfam" id="PF00392">
    <property type="entry name" value="GntR"/>
    <property type="match status" value="1"/>
</dbReference>
<dbReference type="SUPFAM" id="SSF46785">
    <property type="entry name" value="Winged helix' DNA-binding domain"/>
    <property type="match status" value="1"/>
</dbReference>
<dbReference type="InterPro" id="IPR000524">
    <property type="entry name" value="Tscrpt_reg_HTH_GntR"/>
</dbReference>
<dbReference type="Gene3D" id="1.20.120.530">
    <property type="entry name" value="GntR ligand-binding domain-like"/>
    <property type="match status" value="1"/>
</dbReference>
<dbReference type="AlphaFoldDB" id="A0A158DQ58"/>
<dbReference type="GO" id="GO:0003677">
    <property type="term" value="F:DNA binding"/>
    <property type="evidence" value="ECO:0007669"/>
    <property type="project" value="UniProtKB-KW"/>
</dbReference>
<dbReference type="PANTHER" id="PTHR43537:SF49">
    <property type="entry name" value="TRANSCRIPTIONAL REGULATORY PROTEIN"/>
    <property type="match status" value="1"/>
</dbReference>
<dbReference type="PRINTS" id="PR00035">
    <property type="entry name" value="HTHGNTR"/>
</dbReference>
<dbReference type="PANTHER" id="PTHR43537">
    <property type="entry name" value="TRANSCRIPTIONAL REGULATOR, GNTR FAMILY"/>
    <property type="match status" value="1"/>
</dbReference>
<dbReference type="EMBL" id="FCOX02000035">
    <property type="protein sequence ID" value="SAK96734.1"/>
    <property type="molecule type" value="Genomic_DNA"/>
</dbReference>
<evidence type="ECO:0000256" key="3">
    <source>
        <dbReference type="ARBA" id="ARBA00023163"/>
    </source>
</evidence>
<name>A0A158DQ58_9BURK</name>
<dbReference type="Proteomes" id="UP000071859">
    <property type="component" value="Unassembled WGS sequence"/>
</dbReference>
<protein>
    <submittedName>
        <fullName evidence="5">GntR family transcriptional regulator</fullName>
    </submittedName>
</protein>
<dbReference type="InterPro" id="IPR011711">
    <property type="entry name" value="GntR_C"/>
</dbReference>
<feature type="domain" description="HTH gntR-type" evidence="4">
    <location>
        <begin position="29"/>
        <end position="99"/>
    </location>
</feature>
<dbReference type="Gene3D" id="1.10.10.10">
    <property type="entry name" value="Winged helix-like DNA-binding domain superfamily/Winged helix DNA-binding domain"/>
    <property type="match status" value="1"/>
</dbReference>
<dbReference type="SMART" id="SM00895">
    <property type="entry name" value="FCD"/>
    <property type="match status" value="1"/>
</dbReference>
<evidence type="ECO:0000259" key="4">
    <source>
        <dbReference type="PROSITE" id="PS50949"/>
    </source>
</evidence>